<accession>A0A2S6C6A3</accession>
<feature type="transmembrane region" description="Helical" evidence="1">
    <location>
        <begin position="402"/>
        <end position="421"/>
    </location>
</feature>
<feature type="transmembrane region" description="Helical" evidence="1">
    <location>
        <begin position="257"/>
        <end position="280"/>
    </location>
</feature>
<feature type="domain" description="Acyltransferase 3" evidence="2">
    <location>
        <begin position="64"/>
        <end position="427"/>
    </location>
</feature>
<evidence type="ECO:0000259" key="2">
    <source>
        <dbReference type="Pfam" id="PF01757"/>
    </source>
</evidence>
<proteinExistence type="predicted"/>
<dbReference type="InterPro" id="IPR002656">
    <property type="entry name" value="Acyl_transf_3_dom"/>
</dbReference>
<feature type="transmembrane region" description="Helical" evidence="1">
    <location>
        <begin position="233"/>
        <end position="251"/>
    </location>
</feature>
<dbReference type="InterPro" id="IPR050879">
    <property type="entry name" value="Acyltransferase_3"/>
</dbReference>
<dbReference type="EMBL" id="PNEN01000545">
    <property type="protein sequence ID" value="PPJ55246.1"/>
    <property type="molecule type" value="Genomic_DNA"/>
</dbReference>
<dbReference type="Pfam" id="PF01757">
    <property type="entry name" value="Acyl_transf_3"/>
    <property type="match status" value="1"/>
</dbReference>
<dbReference type="AlphaFoldDB" id="A0A2S6C6A3"/>
<name>A0A2S6C6A3_9PEZI</name>
<protein>
    <recommendedName>
        <fullName evidence="2">Acyltransferase 3 domain-containing protein</fullName>
    </recommendedName>
</protein>
<feature type="transmembrane region" description="Helical" evidence="1">
    <location>
        <begin position="112"/>
        <end position="135"/>
    </location>
</feature>
<keyword evidence="1" id="KW-0812">Transmembrane</keyword>
<keyword evidence="1" id="KW-1133">Transmembrane helix</keyword>
<comment type="caution">
    <text evidence="3">The sequence shown here is derived from an EMBL/GenBank/DDBJ whole genome shotgun (WGS) entry which is preliminary data.</text>
</comment>
<evidence type="ECO:0000256" key="1">
    <source>
        <dbReference type="SAM" id="Phobius"/>
    </source>
</evidence>
<keyword evidence="4" id="KW-1185">Reference proteome</keyword>
<evidence type="ECO:0000313" key="3">
    <source>
        <dbReference type="EMBL" id="PPJ55246.1"/>
    </source>
</evidence>
<dbReference type="OrthoDB" id="5819582at2759"/>
<dbReference type="Proteomes" id="UP000237631">
    <property type="component" value="Unassembled WGS sequence"/>
</dbReference>
<dbReference type="GO" id="GO:0016747">
    <property type="term" value="F:acyltransferase activity, transferring groups other than amino-acyl groups"/>
    <property type="evidence" value="ECO:0007669"/>
    <property type="project" value="InterPro"/>
</dbReference>
<sequence>MSGEHSQGLLTGEFQEKPSATGRFAAVRNISWSALLHTIGHALKPEIFERRALSAAQKRPGTTAWLDGLRGVAALSVCTMHLCVYTHTNLELCYGAGIWWQKWNTSIAAWPIFRLPFTGGHFAVILFFTISGYVVPRRLISLLHEGKQAEFVEAINAAIVRRPGRLFLPVAFSTLFLAFFWHITGIVTAFPQRQSNIFTEVWAWFLDQLKFWYYYRTGFLFTYYNAHTWTIPVELRGSMNIFLWLFAVHQIRTKWRILMTVGILAHFIYASGAWYAAFFAGMLTSELDMIYTNNVPVSLPWDPIVNFLRKRQMIKQGVLHVMLFIGLWLASQPSSDMHPRDEVMDCGAWKHLNKLIPGPYDDGNSSTYRWFWLFWASWIILVTVGQIGWVKWLFETGPAQYLGRHSFALYLVHGPIIGLYSDRLFYLTGVKIPSSDDDIQRFGHLTNKWKDSSWWILPEGGPYALEPSFIFCVLMSLPVMLYVAECGTRMFDIPGVKISRWMWTKMKSL</sequence>
<keyword evidence="1" id="KW-0472">Membrane</keyword>
<dbReference type="PANTHER" id="PTHR23028">
    <property type="entry name" value="ACETYLTRANSFERASE"/>
    <property type="match status" value="1"/>
</dbReference>
<dbReference type="PANTHER" id="PTHR23028:SF134">
    <property type="entry name" value="PUTATIVE (AFU_ORTHOLOGUE AFUA_4G08520)-RELATED"/>
    <property type="match status" value="1"/>
</dbReference>
<organism evidence="3 4">
    <name type="scientific">Cercospora berteroae</name>
    <dbReference type="NCBI Taxonomy" id="357750"/>
    <lineage>
        <taxon>Eukaryota</taxon>
        <taxon>Fungi</taxon>
        <taxon>Dikarya</taxon>
        <taxon>Ascomycota</taxon>
        <taxon>Pezizomycotina</taxon>
        <taxon>Dothideomycetes</taxon>
        <taxon>Dothideomycetidae</taxon>
        <taxon>Mycosphaerellales</taxon>
        <taxon>Mycosphaerellaceae</taxon>
        <taxon>Cercospora</taxon>
    </lineage>
</organism>
<feature type="transmembrane region" description="Helical" evidence="1">
    <location>
        <begin position="463"/>
        <end position="484"/>
    </location>
</feature>
<feature type="transmembrane region" description="Helical" evidence="1">
    <location>
        <begin position="166"/>
        <end position="191"/>
    </location>
</feature>
<feature type="transmembrane region" description="Helical" evidence="1">
    <location>
        <begin position="370"/>
        <end position="390"/>
    </location>
</feature>
<gene>
    <name evidence="3" type="ORF">CBER1_04313</name>
</gene>
<evidence type="ECO:0000313" key="4">
    <source>
        <dbReference type="Proteomes" id="UP000237631"/>
    </source>
</evidence>
<reference evidence="4" key="1">
    <citation type="journal article" date="2017" name="bioRxiv">
        <title>Conservation of a gene cluster reveals novel cercosporin biosynthetic mechanisms and extends production to the genus Colletotrichum.</title>
        <authorList>
            <person name="de Jonge R."/>
            <person name="Ebert M.K."/>
            <person name="Huitt-Roehl C.R."/>
            <person name="Pal P."/>
            <person name="Suttle J.C."/>
            <person name="Spanner R.E."/>
            <person name="Neubauer J.D."/>
            <person name="Jurick W.M.II."/>
            <person name="Stott K.A."/>
            <person name="Secor G.A."/>
            <person name="Thomma B.P.H.J."/>
            <person name="Van de Peer Y."/>
            <person name="Townsend C.A."/>
            <person name="Bolton M.D."/>
        </authorList>
    </citation>
    <scope>NUCLEOTIDE SEQUENCE [LARGE SCALE GENOMIC DNA]</scope>
    <source>
        <strain evidence="4">CBS538.71</strain>
    </source>
</reference>